<dbReference type="RefSeq" id="WP_382390524.1">
    <property type="nucleotide sequence ID" value="NZ_JBHUNA010000003.1"/>
</dbReference>
<dbReference type="Proteomes" id="UP001597502">
    <property type="component" value="Unassembled WGS sequence"/>
</dbReference>
<proteinExistence type="predicted"/>
<dbReference type="InterPro" id="IPR017850">
    <property type="entry name" value="Alkaline_phosphatase_core_sf"/>
</dbReference>
<accession>A0ABW5V180</accession>
<dbReference type="SUPFAM" id="SSF53649">
    <property type="entry name" value="Alkaline phosphatase-like"/>
    <property type="match status" value="1"/>
</dbReference>
<reference evidence="2" key="1">
    <citation type="journal article" date="2019" name="Int. J. Syst. Evol. Microbiol.">
        <title>The Global Catalogue of Microorganisms (GCM) 10K type strain sequencing project: providing services to taxonomists for standard genome sequencing and annotation.</title>
        <authorList>
            <consortium name="The Broad Institute Genomics Platform"/>
            <consortium name="The Broad Institute Genome Sequencing Center for Infectious Disease"/>
            <person name="Wu L."/>
            <person name="Ma J."/>
        </authorList>
    </citation>
    <scope>NUCLEOTIDE SEQUENCE [LARGE SCALE GENOMIC DNA]</scope>
    <source>
        <strain evidence="2">TISTR 1535</strain>
    </source>
</reference>
<name>A0ABW5V180_9BACI</name>
<dbReference type="Pfam" id="PF08665">
    <property type="entry name" value="PglZ"/>
    <property type="match status" value="1"/>
</dbReference>
<evidence type="ECO:0000313" key="2">
    <source>
        <dbReference type="Proteomes" id="UP001597502"/>
    </source>
</evidence>
<evidence type="ECO:0000313" key="1">
    <source>
        <dbReference type="EMBL" id="MFD2759747.1"/>
    </source>
</evidence>
<organism evidence="1 2">
    <name type="scientific">Lentibacillus juripiscarius</name>
    <dbReference type="NCBI Taxonomy" id="257446"/>
    <lineage>
        <taxon>Bacteria</taxon>
        <taxon>Bacillati</taxon>
        <taxon>Bacillota</taxon>
        <taxon>Bacilli</taxon>
        <taxon>Bacillales</taxon>
        <taxon>Bacillaceae</taxon>
        <taxon>Lentibacillus</taxon>
    </lineage>
</organism>
<sequence length="649" mass="75597">MLGWRDAIIGKIQYQQTKLILVHDLDYLLTDEFILRELGNRGFDIIRFEDSVTFRYLYEQQYRLGSSSPQLVIYTNEDIVFPYEFQKQALEIEMDLQYIFPKFSAQIIRQINRDDFDALYTVHKQYTGSSSDQETLEYIIKHLYKIPYDVMDSEVDLYKSLLSIHYNNIDLPKVVQDLLVHEWEQISAFQKIPLEEIISSQTHFYHFMEQKWAEFVEEFIQVQQTQINDPTEVYQSHPLLNGDVRRLMNDLFMEGFLAKVEASSVEFIPTWMRFGIEENVNEEDKEIKLTHLREKIVESLQNATLYKDWLEIIGLIGEFKLTAILNDNHKMDTDNLMKAVNEKFMKWMTTQFHTLTSLPPYPKPKLVHHIPHVIDKERKNNEKVALLVLDGMNFSQWKMVQKYLREYQFLFDEQQVFAWIPTLTSVSRQAIFSGNIPLTFSQTIHTTTSEEKLWKSFWENQGVLKQYVAYQKSLGKEKYDRQNIKALARRSTKVYGAVIDVIDQFTHHAVLGEKSITSDLKLWLKTNYLVNLLNDLMANGYTVYLTSDHGNTNAIGIGRISEGVLVDQKGERVRVYSDTTLYEDAASKFSGVKWPSVGLPENYNALLAEYGQAFVPKNHSIVTHGGISIEEVIVPFVKVQKNKGSGLGE</sequence>
<dbReference type="NCBIfam" id="NF033449">
    <property type="entry name" value="BREX_PglZ_3"/>
    <property type="match status" value="1"/>
</dbReference>
<comment type="caution">
    <text evidence="1">The sequence shown here is derived from an EMBL/GenBank/DDBJ whole genome shotgun (WGS) entry which is preliminary data.</text>
</comment>
<gene>
    <name evidence="1" type="primary">pglZ</name>
    <name evidence="1" type="ORF">ACFSUO_01930</name>
</gene>
<keyword evidence="2" id="KW-1185">Reference proteome</keyword>
<protein>
    <submittedName>
        <fullName evidence="1">BREX-3 system phosphatase PglZ</fullName>
    </submittedName>
</protein>
<dbReference type="EMBL" id="JBHUNA010000003">
    <property type="protein sequence ID" value="MFD2759747.1"/>
    <property type="molecule type" value="Genomic_DNA"/>
</dbReference>